<accession>A0A5Q0TI44</accession>
<proteinExistence type="predicted"/>
<evidence type="ECO:0000313" key="2">
    <source>
        <dbReference type="EMBL" id="QGA66544.1"/>
    </source>
</evidence>
<evidence type="ECO:0000313" key="3">
    <source>
        <dbReference type="Proteomes" id="UP000348942"/>
    </source>
</evidence>
<dbReference type="EMBL" id="CP045700">
    <property type="protein sequence ID" value="QGA66544.1"/>
    <property type="molecule type" value="Genomic_DNA"/>
</dbReference>
<dbReference type="Proteomes" id="UP000348942">
    <property type="component" value="Chromosome 2"/>
</dbReference>
<protein>
    <submittedName>
        <fullName evidence="2">Uncharacterized protein</fullName>
    </submittedName>
</protein>
<organism evidence="2 3">
    <name type="scientific">Vibrio algicola</name>
    <dbReference type="NCBI Taxonomy" id="2662262"/>
    <lineage>
        <taxon>Bacteria</taxon>
        <taxon>Pseudomonadati</taxon>
        <taxon>Pseudomonadota</taxon>
        <taxon>Gammaproteobacteria</taxon>
        <taxon>Vibrionales</taxon>
        <taxon>Vibrionaceae</taxon>
        <taxon>Vibrio</taxon>
    </lineage>
</organism>
<sequence>MDDNRNRSAHNMQRDNLAYAEVMATKCPDQLRTKAQQAIFEKYKRELLSLNSSELATLTDLCFVEDQLNDVQKQMRKRNFDFVITTASGAVKQNPLLQIADALYTRKMSLFRSLNLIASGKNESQVQRKRAAATAERNAPTYRQPAQPKPTATKKPLPDYIKPVKK</sequence>
<gene>
    <name evidence="2" type="ORF">GFB47_14075</name>
</gene>
<feature type="region of interest" description="Disordered" evidence="1">
    <location>
        <begin position="125"/>
        <end position="166"/>
    </location>
</feature>
<keyword evidence="3" id="KW-1185">Reference proteome</keyword>
<reference evidence="2 3" key="1">
    <citation type="submission" date="2019-10" db="EMBL/GenBank/DDBJ databases">
        <title>Vibrio sp. nov., isolated from Coralline algae surface.</title>
        <authorList>
            <person name="Geng Y."/>
            <person name="Zhang X."/>
        </authorList>
    </citation>
    <scope>NUCLEOTIDE SEQUENCE [LARGE SCALE GENOMIC DNA]</scope>
    <source>
        <strain evidence="2 3">SM1977</strain>
    </source>
</reference>
<name>A0A5Q0TI44_9VIBR</name>
<feature type="compositionally biased region" description="Low complexity" evidence="1">
    <location>
        <begin position="144"/>
        <end position="155"/>
    </location>
</feature>
<dbReference type="RefSeq" id="WP_153448677.1">
    <property type="nucleotide sequence ID" value="NZ_CP045700.1"/>
</dbReference>
<dbReference type="AlphaFoldDB" id="A0A5Q0TI44"/>
<evidence type="ECO:0000256" key="1">
    <source>
        <dbReference type="SAM" id="MobiDB-lite"/>
    </source>
</evidence>